<dbReference type="EMBL" id="QNVH01000014">
    <property type="protein sequence ID" value="TDA39403.1"/>
    <property type="molecule type" value="Genomic_DNA"/>
</dbReference>
<sequence length="472" mass="51798">MMDGERLLDLLTKEGADYAEVRFHRSVEVSALLKNGEAEPPEYSEVYGVGVRVLKGGSLAFASTNILDWESLKSTGLRALRMAEACARHSARTGMSEEPAVKRDWGVDFKEDPTEVEASTILEVLRSVDSSLLEVKGVSFPNRLLVFGGSLEEKEYLNSEGTRMRSIVPRVGGYFILTASIGGRGTVQRTLQFGESGGWERVGSMKLSEVAREEGEAMARILMEGRAVLPGRYDVVVGGEVSGIIAHEGCGHPQEADRIMGREGAQAGESYVKRDMLGRRIGSPAVNISDLPSLPNSYGFYLYDDEGVEVRKKRLIVGGVINEFLHNRETAREFGVKSNGAARATMYSREPIIRMSNTFVEPGDHSLEELLEGVKHGIYIKSFREWNIDDIRWNNRYVGFESYLVEGGEIGQPVVAPVIEATTEVIFSSIDAVGDDLIFKAATCGKGQPDQGAPVWTGGPSMRMRGLYIKGR</sequence>
<protein>
    <submittedName>
        <fullName evidence="8">TldD/PmbA family protein</fullName>
    </submittedName>
</protein>
<evidence type="ECO:0000313" key="9">
    <source>
        <dbReference type="Proteomes" id="UP000315399"/>
    </source>
</evidence>
<comment type="similarity">
    <text evidence="1">Belongs to the peptidase U62 family.</text>
</comment>
<accession>A0A523BEN4</accession>
<gene>
    <name evidence="8" type="ORF">DSO08_02295</name>
</gene>
<dbReference type="GO" id="GO:0006508">
    <property type="term" value="P:proteolysis"/>
    <property type="evidence" value="ECO:0007669"/>
    <property type="project" value="UniProtKB-KW"/>
</dbReference>
<reference evidence="8 9" key="1">
    <citation type="journal article" date="2019" name="Nat. Microbiol.">
        <title>Expanding anaerobic alkane metabolism in the domain of Archaea.</title>
        <authorList>
            <person name="Wang Y."/>
            <person name="Wegener G."/>
            <person name="Hou J."/>
            <person name="Wang F."/>
            <person name="Xiao X."/>
        </authorList>
    </citation>
    <scope>NUCLEOTIDE SEQUENCE [LARGE SCALE GENOMIC DNA]</scope>
    <source>
        <strain evidence="8">WYZ-LMO10</strain>
    </source>
</reference>
<dbReference type="Pfam" id="PF19290">
    <property type="entry name" value="PmbA_TldD_2nd"/>
    <property type="match status" value="1"/>
</dbReference>
<dbReference type="Proteomes" id="UP000315399">
    <property type="component" value="Unassembled WGS sequence"/>
</dbReference>
<dbReference type="InterPro" id="IPR051463">
    <property type="entry name" value="Peptidase_U62_metallo"/>
</dbReference>
<evidence type="ECO:0000256" key="3">
    <source>
        <dbReference type="ARBA" id="ARBA00022801"/>
    </source>
</evidence>
<feature type="domain" description="Metalloprotease TldD/E C-terminal" evidence="6">
    <location>
        <begin position="230"/>
        <end position="471"/>
    </location>
</feature>
<comment type="caution">
    <text evidence="8">The sequence shown here is derived from an EMBL/GenBank/DDBJ whole genome shotgun (WGS) entry which is preliminary data.</text>
</comment>
<evidence type="ECO:0000256" key="2">
    <source>
        <dbReference type="ARBA" id="ARBA00022670"/>
    </source>
</evidence>
<dbReference type="PANTHER" id="PTHR30624:SF11">
    <property type="entry name" value="ZINC-DEPENDENT PROTEASE, TLDD_PMBA FAMILY"/>
    <property type="match status" value="1"/>
</dbReference>
<dbReference type="InterPro" id="IPR045570">
    <property type="entry name" value="Metalloprtase-TldD/E_cen_dom"/>
</dbReference>
<dbReference type="PIRSF" id="PIRSF004919">
    <property type="entry name" value="TldD"/>
    <property type="match status" value="1"/>
</dbReference>
<keyword evidence="2" id="KW-0645">Protease</keyword>
<proteinExistence type="inferred from homology"/>
<feature type="domain" description="Metalloprotease TldD/E N-terminal" evidence="5">
    <location>
        <begin position="19"/>
        <end position="83"/>
    </location>
</feature>
<keyword evidence="4" id="KW-0482">Metalloprotease</keyword>
<evidence type="ECO:0000256" key="4">
    <source>
        <dbReference type="ARBA" id="ARBA00023049"/>
    </source>
</evidence>
<dbReference type="GO" id="GO:0008237">
    <property type="term" value="F:metallopeptidase activity"/>
    <property type="evidence" value="ECO:0007669"/>
    <property type="project" value="UniProtKB-KW"/>
</dbReference>
<evidence type="ECO:0000259" key="5">
    <source>
        <dbReference type="Pfam" id="PF01523"/>
    </source>
</evidence>
<evidence type="ECO:0000259" key="6">
    <source>
        <dbReference type="Pfam" id="PF19289"/>
    </source>
</evidence>
<feature type="domain" description="Metalloprotease TldD/E central" evidence="7">
    <location>
        <begin position="112"/>
        <end position="201"/>
    </location>
</feature>
<dbReference type="InterPro" id="IPR025502">
    <property type="entry name" value="TldD"/>
</dbReference>
<dbReference type="InterPro" id="IPR036059">
    <property type="entry name" value="TldD/PmbA_sf"/>
</dbReference>
<dbReference type="InterPro" id="IPR035068">
    <property type="entry name" value="TldD/PmbA_N"/>
</dbReference>
<dbReference type="Gene3D" id="3.30.2290.10">
    <property type="entry name" value="PmbA/TldD superfamily"/>
    <property type="match status" value="1"/>
</dbReference>
<organism evidence="8 9">
    <name type="scientific">Thermoproteota archaeon</name>
    <dbReference type="NCBI Taxonomy" id="2056631"/>
    <lineage>
        <taxon>Archaea</taxon>
        <taxon>Thermoproteota</taxon>
    </lineage>
</organism>
<evidence type="ECO:0000259" key="7">
    <source>
        <dbReference type="Pfam" id="PF19290"/>
    </source>
</evidence>
<dbReference type="SUPFAM" id="SSF111283">
    <property type="entry name" value="Putative modulator of DNA gyrase, PmbA/TldD"/>
    <property type="match status" value="1"/>
</dbReference>
<dbReference type="Pfam" id="PF19289">
    <property type="entry name" value="PmbA_TldD_3rd"/>
    <property type="match status" value="1"/>
</dbReference>
<dbReference type="GO" id="GO:0005829">
    <property type="term" value="C:cytosol"/>
    <property type="evidence" value="ECO:0007669"/>
    <property type="project" value="TreeGrafter"/>
</dbReference>
<name>A0A523BEN4_9CREN</name>
<evidence type="ECO:0000313" key="8">
    <source>
        <dbReference type="EMBL" id="TDA39403.1"/>
    </source>
</evidence>
<dbReference type="InterPro" id="IPR045569">
    <property type="entry name" value="Metalloprtase-TldD/E_C"/>
</dbReference>
<dbReference type="PANTHER" id="PTHR30624">
    <property type="entry name" value="UNCHARACTERIZED PROTEIN TLDD AND PMBA"/>
    <property type="match status" value="1"/>
</dbReference>
<dbReference type="InterPro" id="IPR002510">
    <property type="entry name" value="Metalloprtase-TldD/E_N"/>
</dbReference>
<dbReference type="Pfam" id="PF01523">
    <property type="entry name" value="PmbA_TldD_1st"/>
    <property type="match status" value="1"/>
</dbReference>
<keyword evidence="3" id="KW-0378">Hydrolase</keyword>
<evidence type="ECO:0000256" key="1">
    <source>
        <dbReference type="ARBA" id="ARBA00005836"/>
    </source>
</evidence>
<dbReference type="AlphaFoldDB" id="A0A523BEN4"/>